<evidence type="ECO:0000259" key="4">
    <source>
        <dbReference type="PROSITE" id="PS01124"/>
    </source>
</evidence>
<comment type="caution">
    <text evidence="5">The sequence shown here is derived from an EMBL/GenBank/DDBJ whole genome shotgun (WGS) entry which is preliminary data.</text>
</comment>
<feature type="domain" description="HTH araC/xylS-type" evidence="4">
    <location>
        <begin position="239"/>
        <end position="337"/>
    </location>
</feature>
<keyword evidence="3" id="KW-0804">Transcription</keyword>
<evidence type="ECO:0000256" key="3">
    <source>
        <dbReference type="ARBA" id="ARBA00023163"/>
    </source>
</evidence>
<dbReference type="InterPro" id="IPR018062">
    <property type="entry name" value="HTH_AraC-typ_CS"/>
</dbReference>
<dbReference type="InterPro" id="IPR020449">
    <property type="entry name" value="Tscrpt_reg_AraC-type_HTH"/>
</dbReference>
<sequence length="342" mass="37924">MEQDSTLQHSVLGSMVLPLAQAMRRIGMSPLEVMERVGLDSAKLANPDWRIPQREFNALLAACVEESEDEAFGLVAAEQLQAQVLHGLGLAWLASDSILDGLKRLVRFGKLLTTASNMKLSEDGDYIRLEFGPIPLSDNYHPAVRDFGVGIVARMCHLSLGDFIPPASVQLERPRPANPERWESLLSTHVEFDAPHTSVAWYKSDILEPLVTGDPALARVNDEQAQAYLDGFLAHSISRDVVDKIVQHLPDGPPSQQQIADAMHVSNRTLQRKLKEEGTSFMDLLQDTRLQLAQKYLSTPNRSVVETAYLLGFSEPSTFSRAFKRWTGTAPADFRASVQPRA</sequence>
<gene>
    <name evidence="5" type="ORF">C0029_05020</name>
</gene>
<dbReference type="AlphaFoldDB" id="A0AAP8MHI9"/>
<dbReference type="InterPro" id="IPR018060">
    <property type="entry name" value="HTH_AraC"/>
</dbReference>
<evidence type="ECO:0000256" key="2">
    <source>
        <dbReference type="ARBA" id="ARBA00023125"/>
    </source>
</evidence>
<evidence type="ECO:0000313" key="6">
    <source>
        <dbReference type="Proteomes" id="UP000235162"/>
    </source>
</evidence>
<dbReference type="GO" id="GO:0003700">
    <property type="term" value="F:DNA-binding transcription factor activity"/>
    <property type="evidence" value="ECO:0007669"/>
    <property type="project" value="InterPro"/>
</dbReference>
<reference evidence="5 6" key="1">
    <citation type="submission" date="2018-01" db="EMBL/GenBank/DDBJ databases">
        <title>The draft genome sequence of Halioglobus japonicus S1-36.</title>
        <authorList>
            <person name="Du Z.-J."/>
            <person name="Shi M.-J."/>
        </authorList>
    </citation>
    <scope>NUCLEOTIDE SEQUENCE [LARGE SCALE GENOMIC DNA]</scope>
    <source>
        <strain evidence="5 6">S1-36</strain>
    </source>
</reference>
<dbReference type="InterPro" id="IPR009057">
    <property type="entry name" value="Homeodomain-like_sf"/>
</dbReference>
<dbReference type="RefSeq" id="WP_084200060.1">
    <property type="nucleotide sequence ID" value="NZ_BMYL01000005.1"/>
</dbReference>
<dbReference type="Pfam" id="PF12625">
    <property type="entry name" value="Arabinose_bd"/>
    <property type="match status" value="1"/>
</dbReference>
<name>A0AAP8MHI9_9GAMM</name>
<dbReference type="PANTHER" id="PTHR47894:SF1">
    <property type="entry name" value="HTH-TYPE TRANSCRIPTIONAL REGULATOR VQSM"/>
    <property type="match status" value="1"/>
</dbReference>
<evidence type="ECO:0000256" key="1">
    <source>
        <dbReference type="ARBA" id="ARBA00023015"/>
    </source>
</evidence>
<dbReference type="GO" id="GO:0005829">
    <property type="term" value="C:cytosol"/>
    <property type="evidence" value="ECO:0007669"/>
    <property type="project" value="TreeGrafter"/>
</dbReference>
<keyword evidence="2" id="KW-0238">DNA-binding</keyword>
<dbReference type="GO" id="GO:0000976">
    <property type="term" value="F:transcription cis-regulatory region binding"/>
    <property type="evidence" value="ECO:0007669"/>
    <property type="project" value="TreeGrafter"/>
</dbReference>
<proteinExistence type="predicted"/>
<accession>A0AAP8MHI9</accession>
<dbReference type="PROSITE" id="PS00041">
    <property type="entry name" value="HTH_ARAC_FAMILY_1"/>
    <property type="match status" value="1"/>
</dbReference>
<dbReference type="InterPro" id="IPR032687">
    <property type="entry name" value="AraC-type_N"/>
</dbReference>
<dbReference type="PROSITE" id="PS01124">
    <property type="entry name" value="HTH_ARAC_FAMILY_2"/>
    <property type="match status" value="1"/>
</dbReference>
<dbReference type="Gene3D" id="1.10.10.60">
    <property type="entry name" value="Homeodomain-like"/>
    <property type="match status" value="1"/>
</dbReference>
<dbReference type="Proteomes" id="UP000235162">
    <property type="component" value="Unassembled WGS sequence"/>
</dbReference>
<dbReference type="PANTHER" id="PTHR47894">
    <property type="entry name" value="HTH-TYPE TRANSCRIPTIONAL REGULATOR GADX"/>
    <property type="match status" value="1"/>
</dbReference>
<dbReference type="PRINTS" id="PR00032">
    <property type="entry name" value="HTHARAC"/>
</dbReference>
<keyword evidence="1" id="KW-0805">Transcription regulation</keyword>
<evidence type="ECO:0000313" key="5">
    <source>
        <dbReference type="EMBL" id="PLW87928.1"/>
    </source>
</evidence>
<dbReference type="SMART" id="SM00342">
    <property type="entry name" value="HTH_ARAC"/>
    <property type="match status" value="1"/>
</dbReference>
<dbReference type="Pfam" id="PF12833">
    <property type="entry name" value="HTH_18"/>
    <property type="match status" value="1"/>
</dbReference>
<keyword evidence="6" id="KW-1185">Reference proteome</keyword>
<organism evidence="5 6">
    <name type="scientific">Halioglobus japonicus</name>
    <dbReference type="NCBI Taxonomy" id="930805"/>
    <lineage>
        <taxon>Bacteria</taxon>
        <taxon>Pseudomonadati</taxon>
        <taxon>Pseudomonadota</taxon>
        <taxon>Gammaproteobacteria</taxon>
        <taxon>Cellvibrionales</taxon>
        <taxon>Halieaceae</taxon>
        <taxon>Halioglobus</taxon>
    </lineage>
</organism>
<dbReference type="SUPFAM" id="SSF46689">
    <property type="entry name" value="Homeodomain-like"/>
    <property type="match status" value="1"/>
</dbReference>
<protein>
    <submittedName>
        <fullName evidence="5">AraC family transcriptional regulator</fullName>
    </submittedName>
</protein>
<dbReference type="EMBL" id="PKUR01000001">
    <property type="protein sequence ID" value="PLW87928.1"/>
    <property type="molecule type" value="Genomic_DNA"/>
</dbReference>